<keyword evidence="1" id="KW-0472">Membrane</keyword>
<organism evidence="2 3">
    <name type="scientific">Amycolatopsis umgeniensis</name>
    <dbReference type="NCBI Taxonomy" id="336628"/>
    <lineage>
        <taxon>Bacteria</taxon>
        <taxon>Bacillati</taxon>
        <taxon>Actinomycetota</taxon>
        <taxon>Actinomycetes</taxon>
        <taxon>Pseudonocardiales</taxon>
        <taxon>Pseudonocardiaceae</taxon>
        <taxon>Amycolatopsis</taxon>
    </lineage>
</organism>
<evidence type="ECO:0000256" key="1">
    <source>
        <dbReference type="SAM" id="Phobius"/>
    </source>
</evidence>
<comment type="caution">
    <text evidence="2">The sequence shown here is derived from an EMBL/GenBank/DDBJ whole genome shotgun (WGS) entry which is preliminary data.</text>
</comment>
<dbReference type="RefSeq" id="WP_184897870.1">
    <property type="nucleotide sequence ID" value="NZ_JACHMX010000001.1"/>
</dbReference>
<dbReference type="EMBL" id="JACHMX010000001">
    <property type="protein sequence ID" value="MBB5854111.1"/>
    <property type="molecule type" value="Genomic_DNA"/>
</dbReference>
<sequence>MTLRTCFSEFHASYKTEYRLGFDNSPDHADEREGLSTGRSPVRVRLGGGGDPLGMTGFFSACAVTILPSASWLIVRILTLRHLARALDISPRHARVLAEAIRTALPSTASHSKKADPR</sequence>
<proteinExistence type="predicted"/>
<gene>
    <name evidence="2" type="ORF">HDA45_004198</name>
</gene>
<evidence type="ECO:0000313" key="3">
    <source>
        <dbReference type="Proteomes" id="UP000580861"/>
    </source>
</evidence>
<accession>A0A841B5D3</accession>
<evidence type="ECO:0000313" key="2">
    <source>
        <dbReference type="EMBL" id="MBB5854111.1"/>
    </source>
</evidence>
<reference evidence="2 3" key="1">
    <citation type="submission" date="2020-08" db="EMBL/GenBank/DDBJ databases">
        <title>Sequencing the genomes of 1000 actinobacteria strains.</title>
        <authorList>
            <person name="Klenk H.-P."/>
        </authorList>
    </citation>
    <scope>NUCLEOTIDE SEQUENCE [LARGE SCALE GENOMIC DNA]</scope>
    <source>
        <strain evidence="2 3">DSM 45272</strain>
    </source>
</reference>
<dbReference type="AlphaFoldDB" id="A0A841B5D3"/>
<keyword evidence="1" id="KW-1133">Transmembrane helix</keyword>
<name>A0A841B5D3_9PSEU</name>
<protein>
    <submittedName>
        <fullName evidence="2">Uncharacterized protein</fullName>
    </submittedName>
</protein>
<feature type="transmembrane region" description="Helical" evidence="1">
    <location>
        <begin position="53"/>
        <end position="75"/>
    </location>
</feature>
<dbReference type="Proteomes" id="UP000580861">
    <property type="component" value="Unassembled WGS sequence"/>
</dbReference>
<keyword evidence="1" id="KW-0812">Transmembrane</keyword>
<keyword evidence="3" id="KW-1185">Reference proteome</keyword>